<gene>
    <name evidence="3" type="ORF">HH216_10640</name>
</gene>
<sequence>MEYRTIGSSDLSIAPLAFGGNVFGWTADKATSFKLLDAFLDTGFNLIDTADVYSRWVPGNEGGESETIIGQWLSARNNREKVVIATKLGAEMGPDKKGLSAAYVRQAVDASLQRLQTDYIDLYQTHFDDLDTSVEETLGALADLVKAGKVRVIGASNMEPDRLRQSLSVSAQQKYPAYQCLQPEYNLFSREHYETQYEPICQEYGLSVIPYSSLASGFLSGKYRSEADASKSPRGGGITKKYLNDRGYAILNALDAVSERYNATPAQVSLAWLIARPSITAPIVSASEVDQWQDLAKAAELSLDDDAIKTLTDASAY</sequence>
<protein>
    <submittedName>
        <fullName evidence="3">Aldo/keto reductase</fullName>
    </submittedName>
</protein>
<dbReference type="InterPro" id="IPR036812">
    <property type="entry name" value="NAD(P)_OxRdtase_dom_sf"/>
</dbReference>
<organism evidence="3 4">
    <name type="scientific">Spirosoma rhododendri</name>
    <dbReference type="NCBI Taxonomy" id="2728024"/>
    <lineage>
        <taxon>Bacteria</taxon>
        <taxon>Pseudomonadati</taxon>
        <taxon>Bacteroidota</taxon>
        <taxon>Cytophagia</taxon>
        <taxon>Cytophagales</taxon>
        <taxon>Cytophagaceae</taxon>
        <taxon>Spirosoma</taxon>
    </lineage>
</organism>
<keyword evidence="4" id="KW-1185">Reference proteome</keyword>
<dbReference type="PANTHER" id="PTHR43364">
    <property type="entry name" value="NADH-SPECIFIC METHYLGLYOXAL REDUCTASE-RELATED"/>
    <property type="match status" value="1"/>
</dbReference>
<dbReference type="CDD" id="cd19081">
    <property type="entry name" value="AKR_AKR9C1"/>
    <property type="match status" value="1"/>
</dbReference>
<dbReference type="Pfam" id="PF00248">
    <property type="entry name" value="Aldo_ket_red"/>
    <property type="match status" value="1"/>
</dbReference>
<keyword evidence="1" id="KW-0560">Oxidoreductase</keyword>
<dbReference type="KEGG" id="srho:HH216_10640"/>
<evidence type="ECO:0000259" key="2">
    <source>
        <dbReference type="Pfam" id="PF00248"/>
    </source>
</evidence>
<dbReference type="SUPFAM" id="SSF51430">
    <property type="entry name" value="NAD(P)-linked oxidoreductase"/>
    <property type="match status" value="1"/>
</dbReference>
<dbReference type="Gene3D" id="3.20.20.100">
    <property type="entry name" value="NADP-dependent oxidoreductase domain"/>
    <property type="match status" value="1"/>
</dbReference>
<dbReference type="InterPro" id="IPR050523">
    <property type="entry name" value="AKR_Detox_Biosynth"/>
</dbReference>
<reference evidence="3 4" key="1">
    <citation type="submission" date="2020-04" db="EMBL/GenBank/DDBJ databases">
        <title>Genome sequencing of novel species.</title>
        <authorList>
            <person name="Heo J."/>
            <person name="Kim S.-J."/>
            <person name="Kim J.-S."/>
            <person name="Hong S.-B."/>
            <person name="Kwon S.-W."/>
        </authorList>
    </citation>
    <scope>NUCLEOTIDE SEQUENCE [LARGE SCALE GENOMIC DNA]</scope>
    <source>
        <strain evidence="3 4">CJU-R4</strain>
    </source>
</reference>
<accession>A0A7L5DK46</accession>
<name>A0A7L5DK46_9BACT</name>
<dbReference type="EMBL" id="CP051677">
    <property type="protein sequence ID" value="QJD78834.1"/>
    <property type="molecule type" value="Genomic_DNA"/>
</dbReference>
<dbReference type="AlphaFoldDB" id="A0A7L5DK46"/>
<dbReference type="RefSeq" id="WP_169550801.1">
    <property type="nucleotide sequence ID" value="NZ_CP051677.1"/>
</dbReference>
<dbReference type="GO" id="GO:0016491">
    <property type="term" value="F:oxidoreductase activity"/>
    <property type="evidence" value="ECO:0007669"/>
    <property type="project" value="UniProtKB-KW"/>
</dbReference>
<evidence type="ECO:0000313" key="4">
    <source>
        <dbReference type="Proteomes" id="UP000501128"/>
    </source>
</evidence>
<feature type="domain" description="NADP-dependent oxidoreductase" evidence="2">
    <location>
        <begin position="15"/>
        <end position="314"/>
    </location>
</feature>
<evidence type="ECO:0000313" key="3">
    <source>
        <dbReference type="EMBL" id="QJD78834.1"/>
    </source>
</evidence>
<dbReference type="Proteomes" id="UP000501128">
    <property type="component" value="Chromosome"/>
</dbReference>
<proteinExistence type="predicted"/>
<dbReference type="InterPro" id="IPR023210">
    <property type="entry name" value="NADP_OxRdtase_dom"/>
</dbReference>
<evidence type="ECO:0000256" key="1">
    <source>
        <dbReference type="ARBA" id="ARBA00023002"/>
    </source>
</evidence>
<dbReference type="PANTHER" id="PTHR43364:SF6">
    <property type="entry name" value="OXIDOREDUCTASE-RELATED"/>
    <property type="match status" value="1"/>
</dbReference>
<dbReference type="FunFam" id="3.20.20.100:FF:000004">
    <property type="entry name" value="Oxidoreductase, aldo/keto reductase"/>
    <property type="match status" value="1"/>
</dbReference>
<dbReference type="GO" id="GO:0005829">
    <property type="term" value="C:cytosol"/>
    <property type="evidence" value="ECO:0007669"/>
    <property type="project" value="UniProtKB-ARBA"/>
</dbReference>